<proteinExistence type="predicted"/>
<gene>
    <name evidence="2" type="ORF">SAMN07250955_101444</name>
</gene>
<feature type="compositionally biased region" description="Polar residues" evidence="1">
    <location>
        <begin position="185"/>
        <end position="217"/>
    </location>
</feature>
<reference evidence="2 3" key="1">
    <citation type="submission" date="2017-06" db="EMBL/GenBank/DDBJ databases">
        <authorList>
            <person name="Kim H.J."/>
            <person name="Triplett B.A."/>
        </authorList>
    </citation>
    <scope>NUCLEOTIDE SEQUENCE [LARGE SCALE GENOMIC DNA]</scope>
    <source>
        <strain evidence="2 3">B29T1</strain>
    </source>
</reference>
<dbReference type="Proteomes" id="UP000197065">
    <property type="component" value="Unassembled WGS sequence"/>
</dbReference>
<dbReference type="EMBL" id="FYEH01000001">
    <property type="protein sequence ID" value="SNB54812.1"/>
    <property type="molecule type" value="Genomic_DNA"/>
</dbReference>
<sequence length="675" mass="68900">MLGAESPGRLPQWRDPFDPKRQQRSCGEAGKLGAQGADRPAVKLDERPSLGSGGALHVGSSLVVILIGLGIFAGSTSMGLAQSSEPGRAASAAIPALIGTAWTAAASGRDRARARIAGPGNAAAAVDGGSQHASAILGATANATSIATSKVRVAIGRTAVEEAAHAAATVQSGGVLVPTVNSFPSMSPAETSAQPASETGQTVSALGSEVSSVTANDTARGKGGGRADKAPGTAWQGGPNSAASLSQPAATAAADWPGVDFRALAAGAFPPINGSPIDRARRLVALGLGAEALAVLGQADPLDRAYPFLKGAAACLADRPDAVLVFDRALDAEPEIGFWRTVAALRLSRAVDPAALRAAIGTLLAYPKEIARRFVPLILDAMLAKRSLSDAARLAELIPLKWPELAGEPAIQLLQGRVHLAAGDTDKARNIFEVVARSADFASAVAARKYLVDADVAAGRLNLAAALILLDRQRPLWRGQDFEESFMDDLASIADQAGLVDRQLAVLSEIASSAANAEDHDRALAAVRAALLAAVDRHDLGAKLRVMAYVRMQPQLAEGAGDGLRVRAIAKDQAETMGLPLQALAGNFSKFESPSNPAAAASTADDRKIVIEPPPRKPAVLNVAAMVDSAALPPIGKVAGEPDAIAAALDREIAAAHAVLAAARETPSSSSPLAP</sequence>
<evidence type="ECO:0000313" key="2">
    <source>
        <dbReference type="EMBL" id="SNB54812.1"/>
    </source>
</evidence>
<evidence type="ECO:0000313" key="3">
    <source>
        <dbReference type="Proteomes" id="UP000197065"/>
    </source>
</evidence>
<feature type="region of interest" description="Disordered" evidence="1">
    <location>
        <begin position="185"/>
        <end position="244"/>
    </location>
</feature>
<evidence type="ECO:0000256" key="1">
    <source>
        <dbReference type="SAM" id="MobiDB-lite"/>
    </source>
</evidence>
<feature type="region of interest" description="Disordered" evidence="1">
    <location>
        <begin position="1"/>
        <end position="50"/>
    </location>
</feature>
<evidence type="ECO:0008006" key="4">
    <source>
        <dbReference type="Google" id="ProtNLM"/>
    </source>
</evidence>
<dbReference type="AlphaFoldDB" id="A0A212Q664"/>
<accession>A0A212Q664</accession>
<organism evidence="2 3">
    <name type="scientific">Arboricoccus pini</name>
    <dbReference type="NCBI Taxonomy" id="1963835"/>
    <lineage>
        <taxon>Bacteria</taxon>
        <taxon>Pseudomonadati</taxon>
        <taxon>Pseudomonadota</taxon>
        <taxon>Alphaproteobacteria</taxon>
        <taxon>Geminicoccales</taxon>
        <taxon>Geminicoccaceae</taxon>
        <taxon>Arboricoccus</taxon>
    </lineage>
</organism>
<protein>
    <recommendedName>
        <fullName evidence="4">Tetratricopeptide repeat-containing protein</fullName>
    </recommendedName>
</protein>
<name>A0A212Q664_9PROT</name>
<keyword evidence="3" id="KW-1185">Reference proteome</keyword>